<evidence type="ECO:0000256" key="1">
    <source>
        <dbReference type="SAM" id="MobiDB-lite"/>
    </source>
</evidence>
<evidence type="ECO:0000313" key="2">
    <source>
        <dbReference type="EMBL" id="TWG11324.1"/>
    </source>
</evidence>
<dbReference type="AlphaFoldDB" id="A0A561VIB8"/>
<reference evidence="2 3" key="1">
    <citation type="submission" date="2019-06" db="EMBL/GenBank/DDBJ databases">
        <title>Sequencing the genomes of 1000 actinobacteria strains.</title>
        <authorList>
            <person name="Klenk H.-P."/>
        </authorList>
    </citation>
    <scope>NUCLEOTIDE SEQUENCE [LARGE SCALE GENOMIC DNA]</scope>
    <source>
        <strain evidence="2 3">DSM 43866</strain>
    </source>
</reference>
<name>A0A561VIB8_ACTTI</name>
<sequence length="435" mass="48332">MRIRKAPGGSVPSSGREKRHVNGSKGRRVCLVVPTNRECTATLAEVVAEAEHAESHFDVDVRLLVLDSSDHFRAHAATLAAARDVRHLDERRQRDFLRRVIRRADLAKPDLALDLMLPRGLSYGACTNRAFLIAAALGCESVHRRDSDLYFQTYAGRKVFPIHAELSALGRPAGDVVATENRLDRSRRNLPVALVGASFVGSMSVDIEDIRDHAAYYDLVSLWAADGSTEAEKRALVAESFTGSAPFDGDRCVLSAVDPMRVDMHNISFHGLHERVPLPPATDTIGSDYFLIHVAARAGLPGVLHNRHIVNFHTAERKSDAGFLAYQMRFAKFILSMYYLHFVYQRMTTDDPADIAALVRASTWQPREPNEAKAGLLEAAYRRLGGRFTGVADRIRERRELLLVEARRDMDDFALLIDAWAALTAAARETPVDDV</sequence>
<dbReference type="Pfam" id="PF19787">
    <property type="entry name" value="DUF6271"/>
    <property type="match status" value="1"/>
</dbReference>
<comment type="caution">
    <text evidence="2">The sequence shown here is derived from an EMBL/GenBank/DDBJ whole genome shotgun (WGS) entry which is preliminary data.</text>
</comment>
<accession>A0A561VIB8</accession>
<dbReference type="EMBL" id="VIWY01000006">
    <property type="protein sequence ID" value="TWG11324.1"/>
    <property type="molecule type" value="Genomic_DNA"/>
</dbReference>
<proteinExistence type="predicted"/>
<protein>
    <submittedName>
        <fullName evidence="2">Uncharacterized protein</fullName>
    </submittedName>
</protein>
<gene>
    <name evidence="2" type="ORF">FHX34_10654</name>
</gene>
<organism evidence="2 3">
    <name type="scientific">Actinoplanes teichomyceticus</name>
    <dbReference type="NCBI Taxonomy" id="1867"/>
    <lineage>
        <taxon>Bacteria</taxon>
        <taxon>Bacillati</taxon>
        <taxon>Actinomycetota</taxon>
        <taxon>Actinomycetes</taxon>
        <taxon>Micromonosporales</taxon>
        <taxon>Micromonosporaceae</taxon>
        <taxon>Actinoplanes</taxon>
    </lineage>
</organism>
<feature type="region of interest" description="Disordered" evidence="1">
    <location>
        <begin position="1"/>
        <end position="24"/>
    </location>
</feature>
<evidence type="ECO:0000313" key="3">
    <source>
        <dbReference type="Proteomes" id="UP000320239"/>
    </source>
</evidence>
<keyword evidence="3" id="KW-1185">Reference proteome</keyword>
<dbReference type="Proteomes" id="UP000320239">
    <property type="component" value="Unassembled WGS sequence"/>
</dbReference>
<dbReference type="InterPro" id="IPR046238">
    <property type="entry name" value="DUF6271"/>
</dbReference>